<feature type="transmembrane region" description="Helical" evidence="1">
    <location>
        <begin position="36"/>
        <end position="55"/>
    </location>
</feature>
<keyword evidence="3" id="KW-1185">Reference proteome</keyword>
<evidence type="ECO:0000313" key="2">
    <source>
        <dbReference type="EMBL" id="RPA80597.1"/>
    </source>
</evidence>
<reference evidence="2 3" key="1">
    <citation type="journal article" date="2018" name="Nat. Ecol. Evol.">
        <title>Pezizomycetes genomes reveal the molecular basis of ectomycorrhizal truffle lifestyle.</title>
        <authorList>
            <person name="Murat C."/>
            <person name="Payen T."/>
            <person name="Noel B."/>
            <person name="Kuo A."/>
            <person name="Morin E."/>
            <person name="Chen J."/>
            <person name="Kohler A."/>
            <person name="Krizsan K."/>
            <person name="Balestrini R."/>
            <person name="Da Silva C."/>
            <person name="Montanini B."/>
            <person name="Hainaut M."/>
            <person name="Levati E."/>
            <person name="Barry K.W."/>
            <person name="Belfiori B."/>
            <person name="Cichocki N."/>
            <person name="Clum A."/>
            <person name="Dockter R.B."/>
            <person name="Fauchery L."/>
            <person name="Guy J."/>
            <person name="Iotti M."/>
            <person name="Le Tacon F."/>
            <person name="Lindquist E.A."/>
            <person name="Lipzen A."/>
            <person name="Malagnac F."/>
            <person name="Mello A."/>
            <person name="Molinier V."/>
            <person name="Miyauchi S."/>
            <person name="Poulain J."/>
            <person name="Riccioni C."/>
            <person name="Rubini A."/>
            <person name="Sitrit Y."/>
            <person name="Splivallo R."/>
            <person name="Traeger S."/>
            <person name="Wang M."/>
            <person name="Zifcakova L."/>
            <person name="Wipf D."/>
            <person name="Zambonelli A."/>
            <person name="Paolocci F."/>
            <person name="Nowrousian M."/>
            <person name="Ottonello S."/>
            <person name="Baldrian P."/>
            <person name="Spatafora J.W."/>
            <person name="Henrissat B."/>
            <person name="Nagy L.G."/>
            <person name="Aury J.M."/>
            <person name="Wincker P."/>
            <person name="Grigoriev I.V."/>
            <person name="Bonfante P."/>
            <person name="Martin F.M."/>
        </authorList>
    </citation>
    <scope>NUCLEOTIDE SEQUENCE [LARGE SCALE GENOMIC DNA]</scope>
    <source>
        <strain evidence="2 3">RN42</strain>
    </source>
</reference>
<organism evidence="2 3">
    <name type="scientific">Ascobolus immersus RN42</name>
    <dbReference type="NCBI Taxonomy" id="1160509"/>
    <lineage>
        <taxon>Eukaryota</taxon>
        <taxon>Fungi</taxon>
        <taxon>Dikarya</taxon>
        <taxon>Ascomycota</taxon>
        <taxon>Pezizomycotina</taxon>
        <taxon>Pezizomycetes</taxon>
        <taxon>Pezizales</taxon>
        <taxon>Ascobolaceae</taxon>
        <taxon>Ascobolus</taxon>
    </lineage>
</organism>
<evidence type="ECO:0000313" key="3">
    <source>
        <dbReference type="Proteomes" id="UP000275078"/>
    </source>
</evidence>
<feature type="transmembrane region" description="Helical" evidence="1">
    <location>
        <begin position="12"/>
        <end position="30"/>
    </location>
</feature>
<dbReference type="EMBL" id="ML119686">
    <property type="protein sequence ID" value="RPA80597.1"/>
    <property type="molecule type" value="Genomic_DNA"/>
</dbReference>
<proteinExistence type="predicted"/>
<keyword evidence="1" id="KW-0472">Membrane</keyword>
<dbReference type="AlphaFoldDB" id="A0A3N4I564"/>
<protein>
    <submittedName>
        <fullName evidence="2">Uncharacterized protein</fullName>
    </submittedName>
</protein>
<evidence type="ECO:0000256" key="1">
    <source>
        <dbReference type="SAM" id="Phobius"/>
    </source>
</evidence>
<feature type="transmembrane region" description="Helical" evidence="1">
    <location>
        <begin position="67"/>
        <end position="94"/>
    </location>
</feature>
<keyword evidence="1" id="KW-0812">Transmembrane</keyword>
<accession>A0A3N4I564</accession>
<gene>
    <name evidence="2" type="ORF">BJ508DRAFT_126249</name>
</gene>
<keyword evidence="1" id="KW-1133">Transmembrane helix</keyword>
<sequence length="126" mass="14300">MRRKAVCRQFASSIFLVILGDFLSRLVSFLRFARFSLSSLSFLFVGFATGVFIVLRPSVFCLKHANWVFLFFSCCLLGLLDCCMGYMVSAFLSATIPKCLWVRTPLIIYSLCFLSCRNLSLLMFSA</sequence>
<dbReference type="Proteomes" id="UP000275078">
    <property type="component" value="Unassembled WGS sequence"/>
</dbReference>
<name>A0A3N4I564_ASCIM</name>
<feature type="transmembrane region" description="Helical" evidence="1">
    <location>
        <begin position="106"/>
        <end position="124"/>
    </location>
</feature>